<dbReference type="EMBL" id="DF143217">
    <property type="protein sequence ID" value="GAA51922.1"/>
    <property type="molecule type" value="Genomic_DNA"/>
</dbReference>
<feature type="compositionally biased region" description="Basic and acidic residues" evidence="1">
    <location>
        <begin position="177"/>
        <end position="192"/>
    </location>
</feature>
<sequence length="377" mass="42772">MYLSAELTNRGYNVEPTIPHLRLLEETCERLLQECEGRVHSTFGPYGIPAYAVDFSLDGIKRKYGGQSHSTYLSRTTCSAVEMTTPSSMYNLVDLDGISAFLYHLNHTRHTGSSKRDSFGIMSYHPSALRGHIESFIRWNLQESVHQITEPYSNYFLAQSPDKFLQKFPKKELIRIRDPGPTDMKESVDAHGSHRNYQGGHNTRLDLTKFVLATCDQVSSCLAVGLGDPLNPALMMSPRLVMKRLQSNCQARRTDQQSISAPELPIFHNIADAATCSQPGCISSFLQLVRSPFDSSLLYTNHLKRRSNSRVRGVMVGHKPDYQVKVSAQLGKWPQRGPERFRIHLFQPSYTYEVLEEVGDRPTTTLSDMRIQRENMP</sequence>
<evidence type="ECO:0000313" key="3">
    <source>
        <dbReference type="Proteomes" id="UP000008909"/>
    </source>
</evidence>
<evidence type="ECO:0000313" key="2">
    <source>
        <dbReference type="EMBL" id="GAA51922.1"/>
    </source>
</evidence>
<keyword evidence="3" id="KW-1185">Reference proteome</keyword>
<evidence type="ECO:0000256" key="1">
    <source>
        <dbReference type="SAM" id="MobiDB-lite"/>
    </source>
</evidence>
<reference evidence="2" key="1">
    <citation type="journal article" date="2011" name="Genome Biol.">
        <title>The draft genome of the carcinogenic human liver fluke Clonorchis sinensis.</title>
        <authorList>
            <person name="Wang X."/>
            <person name="Chen W."/>
            <person name="Huang Y."/>
            <person name="Sun J."/>
            <person name="Men J."/>
            <person name="Liu H."/>
            <person name="Luo F."/>
            <person name="Guo L."/>
            <person name="Lv X."/>
            <person name="Deng C."/>
            <person name="Zhou C."/>
            <person name="Fan Y."/>
            <person name="Li X."/>
            <person name="Huang L."/>
            <person name="Hu Y."/>
            <person name="Liang C."/>
            <person name="Hu X."/>
            <person name="Xu J."/>
            <person name="Yu X."/>
        </authorList>
    </citation>
    <scope>NUCLEOTIDE SEQUENCE [LARGE SCALE GENOMIC DNA]</scope>
    <source>
        <strain evidence="2">Henan</strain>
    </source>
</reference>
<feature type="region of interest" description="Disordered" evidence="1">
    <location>
        <begin position="177"/>
        <end position="197"/>
    </location>
</feature>
<name>G7YG39_CLOSI</name>
<gene>
    <name evidence="2" type="ORF">CLF_107064</name>
</gene>
<dbReference type="AlphaFoldDB" id="G7YG39"/>
<reference key="2">
    <citation type="submission" date="2011-10" db="EMBL/GenBank/DDBJ databases">
        <title>The genome and transcriptome sequence of Clonorchis sinensis provide insights into the carcinogenic liver fluke.</title>
        <authorList>
            <person name="Wang X."/>
            <person name="Huang Y."/>
            <person name="Chen W."/>
            <person name="Liu H."/>
            <person name="Guo L."/>
            <person name="Chen Y."/>
            <person name="Luo F."/>
            <person name="Zhou W."/>
            <person name="Sun J."/>
            <person name="Mao Q."/>
            <person name="Liang P."/>
            <person name="Zhou C."/>
            <person name="Tian Y."/>
            <person name="Men J."/>
            <person name="Lv X."/>
            <person name="Huang L."/>
            <person name="Zhou J."/>
            <person name="Hu Y."/>
            <person name="Li R."/>
            <person name="Zhang F."/>
            <person name="Lei H."/>
            <person name="Li X."/>
            <person name="Hu X."/>
            <person name="Liang C."/>
            <person name="Xu J."/>
            <person name="Wu Z."/>
            <person name="Yu X."/>
        </authorList>
    </citation>
    <scope>NUCLEOTIDE SEQUENCE</scope>
    <source>
        <strain>Henan</strain>
    </source>
</reference>
<proteinExistence type="predicted"/>
<accession>G7YG39</accession>
<dbReference type="Proteomes" id="UP000008909">
    <property type="component" value="Unassembled WGS sequence"/>
</dbReference>
<protein>
    <submittedName>
        <fullName evidence="2">Uncharacterized protein</fullName>
    </submittedName>
</protein>
<organism evidence="2 3">
    <name type="scientific">Clonorchis sinensis</name>
    <name type="common">Chinese liver fluke</name>
    <dbReference type="NCBI Taxonomy" id="79923"/>
    <lineage>
        <taxon>Eukaryota</taxon>
        <taxon>Metazoa</taxon>
        <taxon>Spiralia</taxon>
        <taxon>Lophotrochozoa</taxon>
        <taxon>Platyhelminthes</taxon>
        <taxon>Trematoda</taxon>
        <taxon>Digenea</taxon>
        <taxon>Opisthorchiida</taxon>
        <taxon>Opisthorchiata</taxon>
        <taxon>Opisthorchiidae</taxon>
        <taxon>Clonorchis</taxon>
    </lineage>
</organism>